<protein>
    <submittedName>
        <fullName evidence="2">LuxR family transcriptional regulator</fullName>
    </submittedName>
</protein>
<feature type="compositionally biased region" description="Low complexity" evidence="1">
    <location>
        <begin position="38"/>
        <end position="48"/>
    </location>
</feature>
<dbReference type="RefSeq" id="WP_219665296.1">
    <property type="nucleotide sequence ID" value="NZ_WTFF01000021.1"/>
</dbReference>
<dbReference type="Proteomes" id="UP000812013">
    <property type="component" value="Unassembled WGS sequence"/>
</dbReference>
<dbReference type="InterPro" id="IPR051797">
    <property type="entry name" value="TrmB-like"/>
</dbReference>
<dbReference type="PANTHER" id="PTHR34293">
    <property type="entry name" value="HTH-TYPE TRANSCRIPTIONAL REGULATOR TRMBL2"/>
    <property type="match status" value="1"/>
</dbReference>
<accession>A0ABS6Z0Z0</accession>
<evidence type="ECO:0000313" key="3">
    <source>
        <dbReference type="Proteomes" id="UP000812013"/>
    </source>
</evidence>
<name>A0ABS6Z0Z0_9ACTN</name>
<dbReference type="InterPro" id="IPR016032">
    <property type="entry name" value="Sig_transdc_resp-reg_C-effctor"/>
</dbReference>
<dbReference type="EMBL" id="WTFF01000021">
    <property type="protein sequence ID" value="MBW5481407.1"/>
    <property type="molecule type" value="Genomic_DNA"/>
</dbReference>
<feature type="region of interest" description="Disordered" evidence="1">
    <location>
        <begin position="38"/>
        <end position="58"/>
    </location>
</feature>
<reference evidence="2 3" key="1">
    <citation type="submission" date="2019-12" db="EMBL/GenBank/DDBJ databases">
        <title>Genome sequence of Streptomyces bambusae.</title>
        <authorList>
            <person name="Bansal K."/>
            <person name="Choksket S."/>
            <person name="Korpole S."/>
            <person name="Patil P.B."/>
        </authorList>
    </citation>
    <scope>NUCLEOTIDE SEQUENCE [LARGE SCALE GENOMIC DNA]</scope>
    <source>
        <strain evidence="2 3">SK60</strain>
    </source>
</reference>
<keyword evidence="3" id="KW-1185">Reference proteome</keyword>
<dbReference type="PANTHER" id="PTHR34293:SF1">
    <property type="entry name" value="HTH-TYPE TRANSCRIPTIONAL REGULATOR TRMBL2"/>
    <property type="match status" value="1"/>
</dbReference>
<comment type="caution">
    <text evidence="2">The sequence shown here is derived from an EMBL/GenBank/DDBJ whole genome shotgun (WGS) entry which is preliminary data.</text>
</comment>
<organism evidence="2 3">
    <name type="scientific">Streptomyces bambusae</name>
    <dbReference type="NCBI Taxonomy" id="1550616"/>
    <lineage>
        <taxon>Bacteria</taxon>
        <taxon>Bacillati</taxon>
        <taxon>Actinomycetota</taxon>
        <taxon>Actinomycetes</taxon>
        <taxon>Kitasatosporales</taxon>
        <taxon>Streptomycetaceae</taxon>
        <taxon>Streptomyces</taxon>
    </lineage>
</organism>
<gene>
    <name evidence="2" type="ORF">GPJ59_05790</name>
</gene>
<dbReference type="Gene3D" id="3.30.870.10">
    <property type="entry name" value="Endonuclease Chain A"/>
    <property type="match status" value="1"/>
</dbReference>
<dbReference type="SUPFAM" id="SSF56024">
    <property type="entry name" value="Phospholipase D/nuclease"/>
    <property type="match status" value="1"/>
</dbReference>
<dbReference type="Gene3D" id="1.10.10.10">
    <property type="entry name" value="Winged helix-like DNA-binding domain superfamily/Winged helix DNA-binding domain"/>
    <property type="match status" value="1"/>
</dbReference>
<evidence type="ECO:0000256" key="1">
    <source>
        <dbReference type="SAM" id="MobiDB-lite"/>
    </source>
</evidence>
<proteinExistence type="predicted"/>
<dbReference type="InterPro" id="IPR036388">
    <property type="entry name" value="WH-like_DNA-bd_sf"/>
</dbReference>
<evidence type="ECO:0000313" key="2">
    <source>
        <dbReference type="EMBL" id="MBW5481407.1"/>
    </source>
</evidence>
<dbReference type="SUPFAM" id="SSF46894">
    <property type="entry name" value="C-terminal effector domain of the bipartite response regulators"/>
    <property type="match status" value="1"/>
</dbReference>
<sequence>MSGNLALVPPPAPVTVSPLDTLQQMADTLDTLSRYAAEAAQTQTQAPRTPEPEPGPPARIEYVHGAEKIRYAIQEALGRARREILTAQPDGPRPDATLDEAYAAVRDHLSRGVAMRTLYQHSSRFHEATKRYVQTVQKHGAQVRTLPEFFDRLIVIDGEVSFIPADGDRTSAVVIRDRAVTGFLTDVFEKAWDRAEPFPFRPCRAADAASEVVPDMRLAIRKLLIEGCSDKAIARRLGVSLRSVQGHISCLRDQYGAQHRFQLGYLMGKGEDALPAID</sequence>